<proteinExistence type="predicted"/>
<evidence type="ECO:0000313" key="2">
    <source>
        <dbReference type="EMBL" id="TMQ74067.1"/>
    </source>
</evidence>
<dbReference type="PANTHER" id="PTHR34109">
    <property type="entry name" value="BNAUNNG04460D PROTEIN-RELATED"/>
    <property type="match status" value="1"/>
</dbReference>
<gene>
    <name evidence="2" type="ORF">E6K81_01455</name>
</gene>
<dbReference type="CDD" id="cd07246">
    <property type="entry name" value="VOC_like"/>
    <property type="match status" value="1"/>
</dbReference>
<dbReference type="EMBL" id="VBPB01000017">
    <property type="protein sequence ID" value="TMQ74067.1"/>
    <property type="molecule type" value="Genomic_DNA"/>
</dbReference>
<dbReference type="Gene3D" id="3.30.720.110">
    <property type="match status" value="1"/>
</dbReference>
<dbReference type="Proteomes" id="UP000319771">
    <property type="component" value="Unassembled WGS sequence"/>
</dbReference>
<dbReference type="PANTHER" id="PTHR34109:SF1">
    <property type="entry name" value="VOC DOMAIN-CONTAINING PROTEIN"/>
    <property type="match status" value="1"/>
</dbReference>
<comment type="caution">
    <text evidence="2">The sequence shown here is derived from an EMBL/GenBank/DDBJ whole genome shotgun (WGS) entry which is preliminary data.</text>
</comment>
<dbReference type="InterPro" id="IPR004360">
    <property type="entry name" value="Glyas_Fos-R_dOase_dom"/>
</dbReference>
<dbReference type="InterPro" id="IPR029068">
    <property type="entry name" value="Glyas_Bleomycin-R_OHBP_Dase"/>
</dbReference>
<protein>
    <submittedName>
        <fullName evidence="2">VOC family protein</fullName>
    </submittedName>
</protein>
<reference evidence="2 3" key="1">
    <citation type="journal article" date="2019" name="Nat. Microbiol.">
        <title>Mediterranean grassland soil C-N compound turnover is dependent on rainfall and depth, and is mediated by genomically divergent microorganisms.</title>
        <authorList>
            <person name="Diamond S."/>
            <person name="Andeer P.F."/>
            <person name="Li Z."/>
            <person name="Crits-Christoph A."/>
            <person name="Burstein D."/>
            <person name="Anantharaman K."/>
            <person name="Lane K.R."/>
            <person name="Thomas B.C."/>
            <person name="Pan C."/>
            <person name="Northen T.R."/>
            <person name="Banfield J.F."/>
        </authorList>
    </citation>
    <scope>NUCLEOTIDE SEQUENCE [LARGE SCALE GENOMIC DNA]</scope>
    <source>
        <strain evidence="2">WS_11</strain>
    </source>
</reference>
<organism evidence="2 3">
    <name type="scientific">Eiseniibacteriota bacterium</name>
    <dbReference type="NCBI Taxonomy" id="2212470"/>
    <lineage>
        <taxon>Bacteria</taxon>
        <taxon>Candidatus Eiseniibacteriota</taxon>
    </lineage>
</organism>
<dbReference type="InterPro" id="IPR037523">
    <property type="entry name" value="VOC_core"/>
</dbReference>
<dbReference type="PROSITE" id="PS51819">
    <property type="entry name" value="VOC"/>
    <property type="match status" value="1"/>
</dbReference>
<dbReference type="AlphaFoldDB" id="A0A538UDZ6"/>
<dbReference type="SUPFAM" id="SSF54593">
    <property type="entry name" value="Glyoxalase/Bleomycin resistance protein/Dihydroxybiphenyl dioxygenase"/>
    <property type="match status" value="1"/>
</dbReference>
<evidence type="ECO:0000259" key="1">
    <source>
        <dbReference type="PROSITE" id="PS51819"/>
    </source>
</evidence>
<dbReference type="Pfam" id="PF00903">
    <property type="entry name" value="Glyoxalase"/>
    <property type="match status" value="1"/>
</dbReference>
<dbReference type="Gene3D" id="3.30.720.120">
    <property type="match status" value="1"/>
</dbReference>
<sequence length="160" mass="17571">MTKARNPIPEGLHTITPQLVVKGAALALDFYKKALGATEIARMPGPNGLIMHSVMQIGDARFFVNDEMPGQSTCFSPLKLGGTPIVLTLYVADCDKLYKQAVAAGAKATMPLTDQFWGDRYGQVTDPYGHIWAIATRKEDLTPKELEERGRQFMASMANR</sequence>
<evidence type="ECO:0000313" key="3">
    <source>
        <dbReference type="Proteomes" id="UP000319771"/>
    </source>
</evidence>
<accession>A0A538UDZ6</accession>
<feature type="domain" description="VOC" evidence="1">
    <location>
        <begin position="11"/>
        <end position="137"/>
    </location>
</feature>
<name>A0A538UDZ6_UNCEI</name>